<dbReference type="EMBL" id="CP012959">
    <property type="protein sequence ID" value="AMQ95169.1"/>
    <property type="molecule type" value="Genomic_DNA"/>
</dbReference>
<accession>A0AAC8Y0R7</accession>
<dbReference type="AlphaFoldDB" id="A0AAC8Y0R7"/>
<proteinExistence type="predicted"/>
<evidence type="ECO:0000313" key="1">
    <source>
        <dbReference type="EMBL" id="AMQ95169.1"/>
    </source>
</evidence>
<reference evidence="1 2" key="1">
    <citation type="submission" date="2015-10" db="EMBL/GenBank/DDBJ databases">
        <title>Tn-seq of a polymicrobial infection.</title>
        <authorList>
            <person name="Stacy A."/>
            <person name="Rumbaugh K.P."/>
            <person name="Whiteley M."/>
        </authorList>
    </citation>
    <scope>NUCLEOTIDE SEQUENCE [LARGE SCALE GENOMIC DNA]</scope>
    <source>
        <strain evidence="1 2">624</strain>
    </source>
</reference>
<gene>
    <name evidence="1" type="ORF">ACT75_09025</name>
</gene>
<dbReference type="KEGG" id="aact:ACT75_09025"/>
<protein>
    <submittedName>
        <fullName evidence="1">Phage tail protein</fullName>
    </submittedName>
</protein>
<dbReference type="Proteomes" id="UP000072236">
    <property type="component" value="Chromosome"/>
</dbReference>
<evidence type="ECO:0000313" key="2">
    <source>
        <dbReference type="Proteomes" id="UP000072236"/>
    </source>
</evidence>
<organism evidence="1 2">
    <name type="scientific">Aggregatibacter actinomycetemcomitans</name>
    <name type="common">Actinobacillus actinomycetemcomitans</name>
    <name type="synonym">Haemophilus actinomycetemcomitans</name>
    <dbReference type="NCBI Taxonomy" id="714"/>
    <lineage>
        <taxon>Bacteria</taxon>
        <taxon>Pseudomonadati</taxon>
        <taxon>Pseudomonadota</taxon>
        <taxon>Gammaproteobacteria</taxon>
        <taxon>Pasteurellales</taxon>
        <taxon>Pasteurellaceae</taxon>
        <taxon>Aggregatibacter</taxon>
    </lineage>
</organism>
<name>A0AAC8Y0R7_AGGAC</name>
<sequence length="86" mass="10122">MIQSYIIYQYDLKDFNDEKSFNWAQAFIDTPIVIPFITTEVNDAHDCGVNILTKSNHATVFYREYEHGSPNQGNLRIQFYAIGRWK</sequence>